<evidence type="ECO:0000313" key="2">
    <source>
        <dbReference type="EMBL" id="PIP62896.1"/>
    </source>
</evidence>
<keyword evidence="1" id="KW-0812">Transmembrane</keyword>
<evidence type="ECO:0000313" key="3">
    <source>
        <dbReference type="Proteomes" id="UP000231021"/>
    </source>
</evidence>
<name>A0A2H0BYX1_9BACT</name>
<reference evidence="2 3" key="1">
    <citation type="submission" date="2017-09" db="EMBL/GenBank/DDBJ databases">
        <title>Depth-based differentiation of microbial function through sediment-hosted aquifers and enrichment of novel symbionts in the deep terrestrial subsurface.</title>
        <authorList>
            <person name="Probst A.J."/>
            <person name="Ladd B."/>
            <person name="Jarett J.K."/>
            <person name="Geller-Mcgrath D.E."/>
            <person name="Sieber C.M."/>
            <person name="Emerson J.B."/>
            <person name="Anantharaman K."/>
            <person name="Thomas B.C."/>
            <person name="Malmstrom R."/>
            <person name="Stieglmeier M."/>
            <person name="Klingl A."/>
            <person name="Woyke T."/>
            <person name="Ryan C.M."/>
            <person name="Banfield J.F."/>
        </authorList>
    </citation>
    <scope>NUCLEOTIDE SEQUENCE [LARGE SCALE GENOMIC DNA]</scope>
    <source>
        <strain evidence="2">CG22_combo_CG10-13_8_21_14_all_35_9</strain>
    </source>
</reference>
<organism evidence="2 3">
    <name type="scientific">Candidatus Roizmanbacteria bacterium CG22_combo_CG10-13_8_21_14_all_35_9</name>
    <dbReference type="NCBI Taxonomy" id="1974861"/>
    <lineage>
        <taxon>Bacteria</taxon>
        <taxon>Candidatus Roizmaniibacteriota</taxon>
    </lineage>
</organism>
<keyword evidence="1" id="KW-1133">Transmembrane helix</keyword>
<sequence length="140" mass="16415">MPANSWLKKSLNKIILVFGYLTFILLFFLSLVFFQNYFRVKKIEIISQDKKPLITGVDNWKNMNLFLIKEEEINKQLVAKNSFLKSVQIIKKYPSTLILVPQYYQPIAQVKINSGFFYLGEDGRILAKSKDEKKIDYPVI</sequence>
<comment type="caution">
    <text evidence="2">The sequence shown here is derived from an EMBL/GenBank/DDBJ whole genome shotgun (WGS) entry which is preliminary data.</text>
</comment>
<evidence type="ECO:0000256" key="1">
    <source>
        <dbReference type="SAM" id="Phobius"/>
    </source>
</evidence>
<dbReference type="EMBL" id="PCTB01000031">
    <property type="protein sequence ID" value="PIP62896.1"/>
    <property type="molecule type" value="Genomic_DNA"/>
</dbReference>
<gene>
    <name evidence="2" type="ORF">COW98_01330</name>
</gene>
<accession>A0A2H0BYX1</accession>
<evidence type="ECO:0008006" key="4">
    <source>
        <dbReference type="Google" id="ProtNLM"/>
    </source>
</evidence>
<protein>
    <recommendedName>
        <fullName evidence="4">POTRA domain-containing protein</fullName>
    </recommendedName>
</protein>
<feature type="non-terminal residue" evidence="2">
    <location>
        <position position="140"/>
    </location>
</feature>
<feature type="transmembrane region" description="Helical" evidence="1">
    <location>
        <begin position="14"/>
        <end position="34"/>
    </location>
</feature>
<dbReference type="Proteomes" id="UP000231021">
    <property type="component" value="Unassembled WGS sequence"/>
</dbReference>
<proteinExistence type="predicted"/>
<keyword evidence="1" id="KW-0472">Membrane</keyword>
<dbReference type="AlphaFoldDB" id="A0A2H0BYX1"/>